<dbReference type="AlphaFoldDB" id="A0A9Q0AXZ7"/>
<organism evidence="2 3">
    <name type="scientific">Colletotrichum abscissum</name>
    <dbReference type="NCBI Taxonomy" id="1671311"/>
    <lineage>
        <taxon>Eukaryota</taxon>
        <taxon>Fungi</taxon>
        <taxon>Dikarya</taxon>
        <taxon>Ascomycota</taxon>
        <taxon>Pezizomycotina</taxon>
        <taxon>Sordariomycetes</taxon>
        <taxon>Hypocreomycetidae</taxon>
        <taxon>Glomerellales</taxon>
        <taxon>Glomerellaceae</taxon>
        <taxon>Colletotrichum</taxon>
        <taxon>Colletotrichum acutatum species complex</taxon>
    </lineage>
</organism>
<evidence type="ECO:0000313" key="3">
    <source>
        <dbReference type="Proteomes" id="UP001056436"/>
    </source>
</evidence>
<name>A0A9Q0AXZ7_9PEZI</name>
<evidence type="ECO:0000313" key="2">
    <source>
        <dbReference type="EMBL" id="KAI3529876.1"/>
    </source>
</evidence>
<evidence type="ECO:0000256" key="1">
    <source>
        <dbReference type="SAM" id="MobiDB-lite"/>
    </source>
</evidence>
<feature type="region of interest" description="Disordered" evidence="1">
    <location>
        <begin position="1"/>
        <end position="23"/>
    </location>
</feature>
<accession>A0A9Q0AXZ7</accession>
<proteinExistence type="predicted"/>
<comment type="caution">
    <text evidence="2">The sequence shown here is derived from an EMBL/GenBank/DDBJ whole genome shotgun (WGS) entry which is preliminary data.</text>
</comment>
<protein>
    <submittedName>
        <fullName evidence="2">Uncharacterized protein</fullName>
    </submittedName>
</protein>
<reference evidence="2" key="1">
    <citation type="submission" date="2019-01" db="EMBL/GenBank/DDBJ databases">
        <title>Colletotrichum abscissum LGMF1257.</title>
        <authorList>
            <person name="Baroncelli R."/>
        </authorList>
    </citation>
    <scope>NUCLEOTIDE SEQUENCE</scope>
    <source>
        <strain evidence="2">Ca142</strain>
    </source>
</reference>
<dbReference type="EMBL" id="SDAQ01000216">
    <property type="protein sequence ID" value="KAI3529876.1"/>
    <property type="molecule type" value="Genomic_DNA"/>
</dbReference>
<dbReference type="Proteomes" id="UP001056436">
    <property type="component" value="Unassembled WGS sequence"/>
</dbReference>
<sequence length="53" mass="5892">MSINKKAPSLAFPPHNKRSICPGQKTNRRTATLICAILREIDLQEALPAEYQG</sequence>
<gene>
    <name evidence="2" type="ORF">CABS02_14691</name>
</gene>
<keyword evidence="3" id="KW-1185">Reference proteome</keyword>